<dbReference type="Proteomes" id="UP000045545">
    <property type="component" value="Unassembled WGS sequence"/>
</dbReference>
<name>A0A0E3W2T1_9FIRM</name>
<sequence length="250" mass="27221">MLQSFTRNYEDNSTEAGFQFTFYCDLCQDGYKSSFIESENYKKNRGLRGLARGAGALGSLFGGRLSDLGYSLERGGDILSERFEGMSPEWQKEHEKALERGQNEARQHFNRCHGCHQWVCDACYNEDEMLCTNCAPRQEVTVAKARAEAMRRNIDEAAETATVWKGKLESKTVVCPACGKPAGAGKFCNNCGTSLALATCPKCGAKNAQGVRFCNECGASMTVSASSKCPSCGKDNPPGTKFCGNCGVKQ</sequence>
<reference evidence="2 3" key="1">
    <citation type="submission" date="2015-03" db="EMBL/GenBank/DDBJ databases">
        <authorList>
            <person name="Murphy D."/>
        </authorList>
    </citation>
    <scope>NUCLEOTIDE SEQUENCE [LARGE SCALE GENOMIC DNA]</scope>
    <source>
        <strain evidence="2 3">OL-4</strain>
    </source>
</reference>
<protein>
    <submittedName>
        <fullName evidence="2">Double zinc ribbon</fullName>
    </submittedName>
</protein>
<evidence type="ECO:0000313" key="3">
    <source>
        <dbReference type="Proteomes" id="UP000045545"/>
    </source>
</evidence>
<dbReference type="AlphaFoldDB" id="A0A0E3W2T1"/>
<keyword evidence="3" id="KW-1185">Reference proteome</keyword>
<dbReference type="InterPro" id="IPR025874">
    <property type="entry name" value="DZR"/>
</dbReference>
<dbReference type="Pfam" id="PF12773">
    <property type="entry name" value="DZR"/>
    <property type="match status" value="1"/>
</dbReference>
<dbReference type="STRING" id="690567.725"/>
<evidence type="ECO:0000259" key="1">
    <source>
        <dbReference type="Pfam" id="PF12773"/>
    </source>
</evidence>
<feature type="domain" description="DZANK-type" evidence="1">
    <location>
        <begin position="200"/>
        <end position="247"/>
    </location>
</feature>
<organism evidence="2 3">
    <name type="scientific">Syntrophomonas zehnderi OL-4</name>
    <dbReference type="NCBI Taxonomy" id="690567"/>
    <lineage>
        <taxon>Bacteria</taxon>
        <taxon>Bacillati</taxon>
        <taxon>Bacillota</taxon>
        <taxon>Clostridia</taxon>
        <taxon>Eubacteriales</taxon>
        <taxon>Syntrophomonadaceae</taxon>
        <taxon>Syntrophomonas</taxon>
    </lineage>
</organism>
<dbReference type="EMBL" id="CGIH01000009">
    <property type="protein sequence ID" value="CFX17805.1"/>
    <property type="molecule type" value="Genomic_DNA"/>
</dbReference>
<accession>A0A0E3W2T1</accession>
<evidence type="ECO:0000313" key="2">
    <source>
        <dbReference type="EMBL" id="CFX17805.1"/>
    </source>
</evidence>
<proteinExistence type="predicted"/>
<gene>
    <name evidence="2" type="ORF">725</name>
</gene>